<dbReference type="GO" id="GO:0031298">
    <property type="term" value="C:replication fork protection complex"/>
    <property type="evidence" value="ECO:0007669"/>
    <property type="project" value="TreeGrafter"/>
</dbReference>
<gene>
    <name evidence="6" type="ORF">WJX73_009460</name>
</gene>
<keyword evidence="3" id="KW-0131">Cell cycle</keyword>
<feature type="compositionally biased region" description="Acidic residues" evidence="4">
    <location>
        <begin position="638"/>
        <end position="648"/>
    </location>
</feature>
<protein>
    <recommendedName>
        <fullName evidence="5">Timeless N-terminal domain-containing protein</fullName>
    </recommendedName>
</protein>
<dbReference type="PANTHER" id="PTHR22940:SF4">
    <property type="entry name" value="PROTEIN TIMELESS HOMOLOG"/>
    <property type="match status" value="1"/>
</dbReference>
<evidence type="ECO:0000256" key="4">
    <source>
        <dbReference type="SAM" id="MobiDB-lite"/>
    </source>
</evidence>
<evidence type="ECO:0000313" key="6">
    <source>
        <dbReference type="EMBL" id="KAK9804993.1"/>
    </source>
</evidence>
<evidence type="ECO:0000313" key="7">
    <source>
        <dbReference type="Proteomes" id="UP001465755"/>
    </source>
</evidence>
<evidence type="ECO:0000256" key="2">
    <source>
        <dbReference type="ARBA" id="ARBA00023242"/>
    </source>
</evidence>
<feature type="compositionally biased region" description="Acidic residues" evidence="4">
    <location>
        <begin position="867"/>
        <end position="876"/>
    </location>
</feature>
<feature type="region of interest" description="Disordered" evidence="4">
    <location>
        <begin position="847"/>
        <end position="876"/>
    </location>
</feature>
<feature type="region of interest" description="Disordered" evidence="4">
    <location>
        <begin position="568"/>
        <end position="656"/>
    </location>
</feature>
<reference evidence="6 7" key="1">
    <citation type="journal article" date="2024" name="Nat. Commun.">
        <title>Phylogenomics reveals the evolutionary origins of lichenization in chlorophyte algae.</title>
        <authorList>
            <person name="Puginier C."/>
            <person name="Libourel C."/>
            <person name="Otte J."/>
            <person name="Skaloud P."/>
            <person name="Haon M."/>
            <person name="Grisel S."/>
            <person name="Petersen M."/>
            <person name="Berrin J.G."/>
            <person name="Delaux P.M."/>
            <person name="Dal Grande F."/>
            <person name="Keller J."/>
        </authorList>
    </citation>
    <scope>NUCLEOTIDE SEQUENCE [LARGE SCALE GENOMIC DNA]</scope>
    <source>
        <strain evidence="6 7">SAG 2036</strain>
    </source>
</reference>
<dbReference type="GO" id="GO:0000076">
    <property type="term" value="P:DNA replication checkpoint signaling"/>
    <property type="evidence" value="ECO:0007669"/>
    <property type="project" value="TreeGrafter"/>
</dbReference>
<dbReference type="GO" id="GO:0006281">
    <property type="term" value="P:DNA repair"/>
    <property type="evidence" value="ECO:0007669"/>
    <property type="project" value="TreeGrafter"/>
</dbReference>
<dbReference type="Pfam" id="PF04821">
    <property type="entry name" value="TIMELESS"/>
    <property type="match status" value="1"/>
</dbReference>
<evidence type="ECO:0000256" key="1">
    <source>
        <dbReference type="ARBA" id="ARBA00004123"/>
    </source>
</evidence>
<comment type="caution">
    <text evidence="6">The sequence shown here is derived from an EMBL/GenBank/DDBJ whole genome shotgun (WGS) entry which is preliminary data.</text>
</comment>
<feature type="region of interest" description="Disordered" evidence="4">
    <location>
        <begin position="761"/>
        <end position="803"/>
    </location>
</feature>
<feature type="compositionally biased region" description="Low complexity" evidence="4">
    <location>
        <begin position="606"/>
        <end position="618"/>
    </location>
</feature>
<feature type="compositionally biased region" description="Low complexity" evidence="4">
    <location>
        <begin position="256"/>
        <end position="272"/>
    </location>
</feature>
<evidence type="ECO:0000259" key="5">
    <source>
        <dbReference type="Pfam" id="PF04821"/>
    </source>
</evidence>
<evidence type="ECO:0000256" key="3">
    <source>
        <dbReference type="ARBA" id="ARBA00023306"/>
    </source>
</evidence>
<dbReference type="EMBL" id="JALJOQ010000047">
    <property type="protein sequence ID" value="KAK9804993.1"/>
    <property type="molecule type" value="Genomic_DNA"/>
</dbReference>
<name>A0AAW1P4R0_9CHLO</name>
<accession>A0AAW1P4R0</accession>
<feature type="compositionally biased region" description="Polar residues" evidence="4">
    <location>
        <begin position="240"/>
        <end position="251"/>
    </location>
</feature>
<dbReference type="GO" id="GO:0003677">
    <property type="term" value="F:DNA binding"/>
    <property type="evidence" value="ECO:0007669"/>
    <property type="project" value="TreeGrafter"/>
</dbReference>
<organism evidence="6 7">
    <name type="scientific">Symbiochloris irregularis</name>
    <dbReference type="NCBI Taxonomy" id="706552"/>
    <lineage>
        <taxon>Eukaryota</taxon>
        <taxon>Viridiplantae</taxon>
        <taxon>Chlorophyta</taxon>
        <taxon>core chlorophytes</taxon>
        <taxon>Trebouxiophyceae</taxon>
        <taxon>Trebouxiales</taxon>
        <taxon>Trebouxiaceae</taxon>
        <taxon>Symbiochloris</taxon>
    </lineage>
</organism>
<sequence length="1154" mass="127124">MDNFDQELLISVTGGLGSWQQDESDLPFYAKDADCLDCLKDLQRFLRQDDPEHRPAFTALCKFNIARSDLVPLIISYADDMDLVYNALKVVTFLTMPIEPDSSNKPFQLAAMQTTKEAFLAQDALAVVTALVAEPLARHPRMTQQDALLVQLVITFLRNLLTIPDQDTSAGSRGDHRTRLRQDLLRQLFEDHVMELLMTMAQHADQAPLKKEAPLLLEIFHCIFGLADVKQLMAAGAAQTGNDASRQHNQGSMGGQQQAQQRRPLHQQQQAATGPSHKRMPAPPLMRNMSTFVRRSAQNPHDSKVLMGKGNAPALPPIQQSVKAHIRPVREQAPVLMTADLQAKLREFMQGFLVQGSYSRLMGCVRKDLEPGMGISRLPRDSFVQFLQLARTCTCFVRLQQEEVVRAKRAASRDRAEGASRGGLTPDQASPFVAISATMGWETFHLVQVLWLGIIDLPLNSPEKDWELQHAALALMKELLFVLDLAQQVGNSADRTAADRLQRRLLQDDQRESGLLPVLARLIKGFSHRHQPRSHAGDLVECVHVVLRLLDRLCNQEAGGFVVKRRVRPSNRRPKAAADDAAAPGDKDPAASNDDGSPSGRERTAAPDADAAGSQAGSDRNEGGPAAPQHFRERDLDPFEEMEDEEEREAARRRTRDVEYDMKQRLRQELAVPPIVHFYTWLLRTYSSNSDFLNHCLVSFLKRLSSASGLNLEPMLYQLSVLRLWQQVLSDKALRKRPAAAELLQLATRVTRSFFARLVPPEAAQQPETAPDEGRPAPAAEEGEEGDTASARPVGQTEEQKQVEAVAKQGAASMLFLEILFWKPAALAAEIRDEYNWRRMYEPLTMRRPRKGDASGGGPPRTGNGGFDDDDDASDGDLEALRRDVAAGIERPQRKRKSKFTQQQQARLVELFEQFGHLSKGYLEGIVEGLGGDAGFSEGQVRRELRALGLRRGQPTERQVNQLRELMEQYGSQRSYLAVMAAKLGPNWKKATVGSYLKKAGIAKPKARSSAHRRDDRLASSSDSEQGGDADRDAGQGGNGQAVSLDQGPSSSPGSAGPSHEPDADPVNLPAASDADSPLQDARPKKKLSAKSSKESASGSKRRRLVKQASNGEASGLSKARAKALEALAAKRAAAQMADAEQDDEELEVVNTGS</sequence>
<keyword evidence="7" id="KW-1185">Reference proteome</keyword>
<feature type="compositionally biased region" description="Low complexity" evidence="4">
    <location>
        <begin position="1048"/>
        <end position="1059"/>
    </location>
</feature>
<proteinExistence type="predicted"/>
<dbReference type="InterPro" id="IPR006906">
    <property type="entry name" value="Timeless_N"/>
</dbReference>
<keyword evidence="2" id="KW-0539">Nucleus</keyword>
<feature type="region of interest" description="Disordered" evidence="4">
    <location>
        <begin position="240"/>
        <end position="284"/>
    </location>
</feature>
<comment type="subcellular location">
    <subcellularLocation>
        <location evidence="1">Nucleus</location>
    </subcellularLocation>
</comment>
<feature type="compositionally biased region" description="Gly residues" evidence="4">
    <location>
        <begin position="854"/>
        <end position="866"/>
    </location>
</feature>
<dbReference type="Proteomes" id="UP001465755">
    <property type="component" value="Unassembled WGS sequence"/>
</dbReference>
<dbReference type="GO" id="GO:0043111">
    <property type="term" value="P:replication fork arrest"/>
    <property type="evidence" value="ECO:0007669"/>
    <property type="project" value="TreeGrafter"/>
</dbReference>
<feature type="region of interest" description="Disordered" evidence="4">
    <location>
        <begin position="1001"/>
        <end position="1122"/>
    </location>
</feature>
<dbReference type="AlphaFoldDB" id="A0AAW1P4R0"/>
<dbReference type="PANTHER" id="PTHR22940">
    <property type="entry name" value="TIMEOUT/TIMELESS-2"/>
    <property type="match status" value="1"/>
</dbReference>
<feature type="domain" description="Timeless N-terminal" evidence="5">
    <location>
        <begin position="29"/>
        <end position="261"/>
    </location>
</feature>
<dbReference type="InterPro" id="IPR044998">
    <property type="entry name" value="Timeless"/>
</dbReference>
<feature type="region of interest" description="Disordered" evidence="4">
    <location>
        <begin position="1134"/>
        <end position="1154"/>
    </location>
</feature>